<dbReference type="PROSITE" id="PS50157">
    <property type="entry name" value="ZINC_FINGER_C2H2_2"/>
    <property type="match status" value="15"/>
</dbReference>
<comment type="similarity">
    <text evidence="2">Belongs to the krueppel C2H2-type zinc-finger protein family.</text>
</comment>
<keyword evidence="3" id="KW-0479">Metal-binding</keyword>
<feature type="region of interest" description="Disordered" evidence="12">
    <location>
        <begin position="443"/>
        <end position="485"/>
    </location>
</feature>
<reference evidence="14" key="1">
    <citation type="submission" date="2023-08" db="EMBL/GenBank/DDBJ databases">
        <authorList>
            <person name="Alioto T."/>
            <person name="Alioto T."/>
            <person name="Gomez Garrido J."/>
        </authorList>
    </citation>
    <scope>NUCLEOTIDE SEQUENCE</scope>
</reference>
<keyword evidence="6" id="KW-0862">Zinc</keyword>
<dbReference type="GO" id="GO:0010468">
    <property type="term" value="P:regulation of gene expression"/>
    <property type="evidence" value="ECO:0007669"/>
    <property type="project" value="TreeGrafter"/>
</dbReference>
<feature type="domain" description="C2H2-type" evidence="13">
    <location>
        <begin position="355"/>
        <end position="382"/>
    </location>
</feature>
<feature type="domain" description="C2H2-type" evidence="13">
    <location>
        <begin position="490"/>
        <end position="517"/>
    </location>
</feature>
<keyword evidence="7" id="KW-0805">Transcription regulation</keyword>
<feature type="region of interest" description="Disordered" evidence="12">
    <location>
        <begin position="1"/>
        <end position="101"/>
    </location>
</feature>
<feature type="domain" description="C2H2-type" evidence="13">
    <location>
        <begin position="138"/>
        <end position="165"/>
    </location>
</feature>
<dbReference type="Gene3D" id="3.30.160.60">
    <property type="entry name" value="Classic Zinc Finger"/>
    <property type="match status" value="13"/>
</dbReference>
<keyword evidence="8" id="KW-0238">DNA-binding</keyword>
<keyword evidence="9" id="KW-0804">Transcription</keyword>
<dbReference type="GO" id="GO:0008270">
    <property type="term" value="F:zinc ion binding"/>
    <property type="evidence" value="ECO:0007669"/>
    <property type="project" value="UniProtKB-KW"/>
</dbReference>
<dbReference type="PANTHER" id="PTHR16515">
    <property type="entry name" value="PR DOMAIN ZINC FINGER PROTEIN"/>
    <property type="match status" value="1"/>
</dbReference>
<feature type="domain" description="C2H2-type" evidence="13">
    <location>
        <begin position="329"/>
        <end position="356"/>
    </location>
</feature>
<dbReference type="FunFam" id="3.30.160.60:FF:000624">
    <property type="entry name" value="zinc finger protein 697"/>
    <property type="match status" value="1"/>
</dbReference>
<feature type="domain" description="C2H2-type" evidence="13">
    <location>
        <begin position="383"/>
        <end position="409"/>
    </location>
</feature>
<dbReference type="InterPro" id="IPR050331">
    <property type="entry name" value="Zinc_finger"/>
</dbReference>
<evidence type="ECO:0000313" key="14">
    <source>
        <dbReference type="EMBL" id="CAJ1080166.1"/>
    </source>
</evidence>
<feature type="domain" description="C2H2-type" evidence="13">
    <location>
        <begin position="111"/>
        <end position="138"/>
    </location>
</feature>
<dbReference type="SMART" id="SM00355">
    <property type="entry name" value="ZnF_C2H2"/>
    <property type="match status" value="16"/>
</dbReference>
<feature type="region of interest" description="Disordered" evidence="12">
    <location>
        <begin position="263"/>
        <end position="291"/>
    </location>
</feature>
<feature type="compositionally biased region" description="Acidic residues" evidence="12">
    <location>
        <begin position="50"/>
        <end position="60"/>
    </location>
</feature>
<protein>
    <submittedName>
        <fullName evidence="14">Zinc finger protein 709-like isoform X2</fullName>
    </submittedName>
</protein>
<dbReference type="Pfam" id="PF00096">
    <property type="entry name" value="zf-C2H2"/>
    <property type="match status" value="11"/>
</dbReference>
<evidence type="ECO:0000256" key="2">
    <source>
        <dbReference type="ARBA" id="ARBA00006991"/>
    </source>
</evidence>
<comment type="subcellular location">
    <subcellularLocation>
        <location evidence="1">Nucleus</location>
    </subcellularLocation>
</comment>
<feature type="domain" description="C2H2-type" evidence="13">
    <location>
        <begin position="627"/>
        <end position="654"/>
    </location>
</feature>
<feature type="compositionally biased region" description="Acidic residues" evidence="12">
    <location>
        <begin position="466"/>
        <end position="477"/>
    </location>
</feature>
<evidence type="ECO:0000256" key="4">
    <source>
        <dbReference type="ARBA" id="ARBA00022737"/>
    </source>
</evidence>
<evidence type="ECO:0000256" key="9">
    <source>
        <dbReference type="ARBA" id="ARBA00023163"/>
    </source>
</evidence>
<dbReference type="GO" id="GO:0005634">
    <property type="term" value="C:nucleus"/>
    <property type="evidence" value="ECO:0007669"/>
    <property type="project" value="UniProtKB-SubCell"/>
</dbReference>
<feature type="compositionally biased region" description="Basic and acidic residues" evidence="12">
    <location>
        <begin position="263"/>
        <end position="272"/>
    </location>
</feature>
<dbReference type="PROSITE" id="PS00028">
    <property type="entry name" value="ZINC_FINGER_C2H2_1"/>
    <property type="match status" value="9"/>
</dbReference>
<feature type="domain" description="C2H2-type" evidence="13">
    <location>
        <begin position="571"/>
        <end position="598"/>
    </location>
</feature>
<dbReference type="InterPro" id="IPR036236">
    <property type="entry name" value="Znf_C2H2_sf"/>
</dbReference>
<dbReference type="SUPFAM" id="SSF57667">
    <property type="entry name" value="beta-beta-alpha zinc fingers"/>
    <property type="match status" value="7"/>
</dbReference>
<evidence type="ECO:0000256" key="10">
    <source>
        <dbReference type="ARBA" id="ARBA00023242"/>
    </source>
</evidence>
<dbReference type="EMBL" id="OY660882">
    <property type="protein sequence ID" value="CAJ1080166.1"/>
    <property type="molecule type" value="Genomic_DNA"/>
</dbReference>
<evidence type="ECO:0000256" key="6">
    <source>
        <dbReference type="ARBA" id="ARBA00022833"/>
    </source>
</evidence>
<feature type="compositionally biased region" description="Polar residues" evidence="12">
    <location>
        <begin position="1"/>
        <end position="15"/>
    </location>
</feature>
<dbReference type="Proteomes" id="UP001178508">
    <property type="component" value="Chromosome 19"/>
</dbReference>
<dbReference type="PANTHER" id="PTHR16515:SF55">
    <property type="entry name" value="C2H2-TYPE DOMAIN-CONTAINING PROTEIN"/>
    <property type="match status" value="1"/>
</dbReference>
<dbReference type="AlphaFoldDB" id="A0AAV1H2C6"/>
<name>A0AAV1H2C6_XYRNO</name>
<dbReference type="FunFam" id="3.30.160.60:FF:000358">
    <property type="entry name" value="zinc finger protein 24"/>
    <property type="match status" value="1"/>
</dbReference>
<organism evidence="14 15">
    <name type="scientific">Xyrichtys novacula</name>
    <name type="common">Pearly razorfish</name>
    <name type="synonym">Hemipteronotus novacula</name>
    <dbReference type="NCBI Taxonomy" id="13765"/>
    <lineage>
        <taxon>Eukaryota</taxon>
        <taxon>Metazoa</taxon>
        <taxon>Chordata</taxon>
        <taxon>Craniata</taxon>
        <taxon>Vertebrata</taxon>
        <taxon>Euteleostomi</taxon>
        <taxon>Actinopterygii</taxon>
        <taxon>Neopterygii</taxon>
        <taxon>Teleostei</taxon>
        <taxon>Neoteleostei</taxon>
        <taxon>Acanthomorphata</taxon>
        <taxon>Eupercaria</taxon>
        <taxon>Labriformes</taxon>
        <taxon>Labridae</taxon>
        <taxon>Xyrichtys</taxon>
    </lineage>
</organism>
<evidence type="ECO:0000256" key="3">
    <source>
        <dbReference type="ARBA" id="ARBA00022723"/>
    </source>
</evidence>
<feature type="compositionally biased region" description="Acidic residues" evidence="12">
    <location>
        <begin position="68"/>
        <end position="84"/>
    </location>
</feature>
<dbReference type="FunFam" id="3.30.160.60:FF:000557">
    <property type="entry name" value="zinc finger and SCAN domain-containing protein 29"/>
    <property type="match status" value="1"/>
</dbReference>
<evidence type="ECO:0000259" key="13">
    <source>
        <dbReference type="PROSITE" id="PS50157"/>
    </source>
</evidence>
<keyword evidence="10" id="KW-0539">Nucleus</keyword>
<feature type="domain" description="C2H2-type" evidence="13">
    <location>
        <begin position="517"/>
        <end position="544"/>
    </location>
</feature>
<feature type="compositionally biased region" description="Basic and acidic residues" evidence="12">
    <location>
        <begin position="443"/>
        <end position="465"/>
    </location>
</feature>
<feature type="domain" description="C2H2-type" evidence="13">
    <location>
        <begin position="192"/>
        <end position="219"/>
    </location>
</feature>
<sequence length="723" mass="81575">MAEKTPSTEVETNCFQVKKEENDSDEEMDVKPFYGSHPEGRTMSIKVERDDGESEEDWGESEGTGSDDSTDDTDDTDDDEDMETNDGAAAQTHKSNGAQAAPNKGLYQQKYSCKVCGRSFCFKALLINHVKNEEKDSDLCGVCGKRFESKESLTLHLQIYVSTNDCEVCLRRFDTPKILEMHMMRHTGEKPHVCSVCGGAFNQKAALKRHMSSHRKEKLYVCSACGQSFKPTLSSEQNPKLCGVCSEHLDSDESFRMHLEVNYKENTSRDQTEDSQTLSSNAESKDWGKGGSDDGENMNLMYCCKVCGRSFGQRAWFWKHVTENEKGTDICGVCGKRFESEESLRLHLQTYIPTKACKVCGKRFDCLYRLDIHMRTHTGEKPYVCSCGKAFAIKGGLKRHMQIHTRTKLYVCIMCGQSFRQTQGFKQRPLLCGACGKDAESGERSEVHTVKEENTHTDAESKACDSDEEGMESEPSEGEAQGSDKPHLKYSCKVCGRSFCHRAWFLKHVTETEKDKDICGVCGKHFESEESLRLHLQTYVPTKDCKVCGKQLSHPALLETHMRTHTGEKPYVCSVCGKAFSGNRNLMKHMQTHTEEKPYDCRVCGQSFRYKEYLGIHMRTHTGERPFPCSVCEKRFGHRGALKTHMRLHTGEFRHHCLVCGKKFNMSSALKIHMRSHTGERPFVCDVCGKSFKARSVLKTHTETHKGGITTAATSVAKSEETQ</sequence>
<feature type="domain" description="C2H2-type" evidence="13">
    <location>
        <begin position="164"/>
        <end position="191"/>
    </location>
</feature>
<feature type="domain" description="C2H2-type" evidence="13">
    <location>
        <begin position="683"/>
        <end position="707"/>
    </location>
</feature>
<evidence type="ECO:0000256" key="1">
    <source>
        <dbReference type="ARBA" id="ARBA00004123"/>
    </source>
</evidence>
<dbReference type="GO" id="GO:0003677">
    <property type="term" value="F:DNA binding"/>
    <property type="evidence" value="ECO:0007669"/>
    <property type="project" value="UniProtKB-KW"/>
</dbReference>
<evidence type="ECO:0000256" key="7">
    <source>
        <dbReference type="ARBA" id="ARBA00023015"/>
    </source>
</evidence>
<dbReference type="Pfam" id="PF13912">
    <property type="entry name" value="zf-C2H2_6"/>
    <property type="match status" value="1"/>
</dbReference>
<dbReference type="FunFam" id="3.30.160.60:FF:001485">
    <property type="entry name" value="Krueppel-related zinc finger protein"/>
    <property type="match status" value="1"/>
</dbReference>
<keyword evidence="15" id="KW-1185">Reference proteome</keyword>
<feature type="domain" description="C2H2-type" evidence="13">
    <location>
        <begin position="655"/>
        <end position="682"/>
    </location>
</feature>
<accession>A0AAV1H2C6</accession>
<dbReference type="FunFam" id="3.30.160.60:FF:000446">
    <property type="entry name" value="Zinc finger protein"/>
    <property type="match status" value="2"/>
</dbReference>
<keyword evidence="5 11" id="KW-0863">Zinc-finger</keyword>
<feature type="domain" description="C2H2-type" evidence="13">
    <location>
        <begin position="599"/>
        <end position="626"/>
    </location>
</feature>
<evidence type="ECO:0000256" key="12">
    <source>
        <dbReference type="SAM" id="MobiDB-lite"/>
    </source>
</evidence>
<feature type="domain" description="C2H2-type" evidence="13">
    <location>
        <begin position="543"/>
        <end position="570"/>
    </location>
</feature>
<keyword evidence="4" id="KW-0677">Repeat</keyword>
<evidence type="ECO:0000313" key="15">
    <source>
        <dbReference type="Proteomes" id="UP001178508"/>
    </source>
</evidence>
<dbReference type="InterPro" id="IPR013087">
    <property type="entry name" value="Znf_C2H2_type"/>
</dbReference>
<evidence type="ECO:0000256" key="11">
    <source>
        <dbReference type="PROSITE-ProRule" id="PRU00042"/>
    </source>
</evidence>
<dbReference type="FunFam" id="3.30.160.60:FF:001506">
    <property type="entry name" value="Zinc finger protein"/>
    <property type="match status" value="1"/>
</dbReference>
<evidence type="ECO:0000256" key="8">
    <source>
        <dbReference type="ARBA" id="ARBA00023125"/>
    </source>
</evidence>
<evidence type="ECO:0000256" key="5">
    <source>
        <dbReference type="ARBA" id="ARBA00022771"/>
    </source>
</evidence>
<gene>
    <name evidence="14" type="ORF">XNOV1_A004679</name>
</gene>
<dbReference type="FunFam" id="3.30.160.60:FF:000193">
    <property type="entry name" value="Zinc finger protein 300"/>
    <property type="match status" value="2"/>
</dbReference>
<proteinExistence type="inferred from homology"/>